<keyword evidence="1" id="KW-0378">Hydrolase</keyword>
<evidence type="ECO:0000313" key="2">
    <source>
        <dbReference type="Proteomes" id="UP000308836"/>
    </source>
</evidence>
<comment type="caution">
    <text evidence="1">The sequence shown here is derived from an EMBL/GenBank/DDBJ whole genome shotgun (WGS) entry which is preliminary data.</text>
</comment>
<dbReference type="EMBL" id="SRYG01000009">
    <property type="protein sequence ID" value="TGY66149.1"/>
    <property type="molecule type" value="Genomic_DNA"/>
</dbReference>
<dbReference type="Proteomes" id="UP000308836">
    <property type="component" value="Unassembled WGS sequence"/>
</dbReference>
<gene>
    <name evidence="1" type="ORF">E5336_05665</name>
</gene>
<name>A0AC61R7R6_9FIRM</name>
<proteinExistence type="predicted"/>
<sequence>MIVKIPFRVDPLERETTLHVYVPDDYEQRDERYPVMYMYDGHNLFDDGDATYGKSWGLAAFLARYDKPFLVVGIECDHRGRNRLDEYCPYEVRSSILGEIHGKGELFMDWVVNTLKPYIDENFRTYPDREATGIAGSSMGGLMAYYSVIRYNKVFSKAACLSPSLMVCPEQLKHEIKEDWIHPDTRVYLSMGTKEFGSRHIQLFPYLDHFAQLVQPAMTKTHVVRDGEHNEASWEQLNEEYFDYLWK</sequence>
<evidence type="ECO:0000313" key="1">
    <source>
        <dbReference type="EMBL" id="TGY66149.1"/>
    </source>
</evidence>
<reference evidence="1" key="1">
    <citation type="submission" date="2019-04" db="EMBL/GenBank/DDBJ databases">
        <title>Microbes associate with the intestines of laboratory mice.</title>
        <authorList>
            <person name="Navarre W."/>
            <person name="Wong E."/>
            <person name="Huang K."/>
            <person name="Tropini C."/>
            <person name="Ng K."/>
            <person name="Yu B."/>
        </authorList>
    </citation>
    <scope>NUCLEOTIDE SEQUENCE</scope>
    <source>
        <strain evidence="1">NM09_H32</strain>
    </source>
</reference>
<organism evidence="1 2">
    <name type="scientific">Dubosiella muris</name>
    <dbReference type="NCBI Taxonomy" id="3038133"/>
    <lineage>
        <taxon>Bacteria</taxon>
        <taxon>Bacillati</taxon>
        <taxon>Bacillota</taxon>
        <taxon>Erysipelotrichia</taxon>
        <taxon>Erysipelotrichales</taxon>
        <taxon>Erysipelotrichaceae</taxon>
        <taxon>Dubosiella</taxon>
    </lineage>
</organism>
<protein>
    <submittedName>
        <fullName evidence="1">Alpha/beta hydrolase</fullName>
    </submittedName>
</protein>
<keyword evidence="2" id="KW-1185">Reference proteome</keyword>
<accession>A0AC61R7R6</accession>